<dbReference type="InterPro" id="IPR001370">
    <property type="entry name" value="BIR_rpt"/>
</dbReference>
<dbReference type="CDD" id="cd00022">
    <property type="entry name" value="BIR"/>
    <property type="match status" value="1"/>
</dbReference>
<organism evidence="1 2">
    <name type="scientific">Dreissena polymorpha</name>
    <name type="common">Zebra mussel</name>
    <name type="synonym">Mytilus polymorpha</name>
    <dbReference type="NCBI Taxonomy" id="45954"/>
    <lineage>
        <taxon>Eukaryota</taxon>
        <taxon>Metazoa</taxon>
        <taxon>Spiralia</taxon>
        <taxon>Lophotrochozoa</taxon>
        <taxon>Mollusca</taxon>
        <taxon>Bivalvia</taxon>
        <taxon>Autobranchia</taxon>
        <taxon>Heteroconchia</taxon>
        <taxon>Euheterodonta</taxon>
        <taxon>Imparidentia</taxon>
        <taxon>Neoheterodontei</taxon>
        <taxon>Myida</taxon>
        <taxon>Dreissenoidea</taxon>
        <taxon>Dreissenidae</taxon>
        <taxon>Dreissena</taxon>
    </lineage>
</organism>
<accession>A0A9D4HSK0</accession>
<proteinExistence type="predicted"/>
<evidence type="ECO:0000313" key="2">
    <source>
        <dbReference type="Proteomes" id="UP000828390"/>
    </source>
</evidence>
<dbReference type="Gene3D" id="1.10.1170.10">
    <property type="entry name" value="Inhibitor Of Apoptosis Protein (2mihbC-IAP-1), Chain A"/>
    <property type="match status" value="2"/>
</dbReference>
<dbReference type="PROSITE" id="PS50143">
    <property type="entry name" value="BIR_REPEAT_2"/>
    <property type="match status" value="2"/>
</dbReference>
<dbReference type="GO" id="GO:0051726">
    <property type="term" value="P:regulation of cell cycle"/>
    <property type="evidence" value="ECO:0007669"/>
    <property type="project" value="TreeGrafter"/>
</dbReference>
<dbReference type="GO" id="GO:0005737">
    <property type="term" value="C:cytoplasm"/>
    <property type="evidence" value="ECO:0007669"/>
    <property type="project" value="TreeGrafter"/>
</dbReference>
<protein>
    <submittedName>
        <fullName evidence="1">Uncharacterized protein</fullName>
    </submittedName>
</protein>
<dbReference type="SMART" id="SM00238">
    <property type="entry name" value="BIR"/>
    <property type="match status" value="1"/>
</dbReference>
<gene>
    <name evidence="1" type="ORF">DPMN_055401</name>
</gene>
<dbReference type="AlphaFoldDB" id="A0A9D4HSK0"/>
<name>A0A9D4HSK0_DREPO</name>
<dbReference type="PANTHER" id="PTHR10044:SF139">
    <property type="entry name" value="DEATH-ASSOCIATED INHIBITOR OF APOPTOSIS 2"/>
    <property type="match status" value="1"/>
</dbReference>
<dbReference type="Pfam" id="PF00653">
    <property type="entry name" value="BIR"/>
    <property type="match status" value="2"/>
</dbReference>
<dbReference type="InterPro" id="IPR050784">
    <property type="entry name" value="IAP"/>
</dbReference>
<reference evidence="1" key="1">
    <citation type="journal article" date="2019" name="bioRxiv">
        <title>The Genome of the Zebra Mussel, Dreissena polymorpha: A Resource for Invasive Species Research.</title>
        <authorList>
            <person name="McCartney M.A."/>
            <person name="Auch B."/>
            <person name="Kono T."/>
            <person name="Mallez S."/>
            <person name="Zhang Y."/>
            <person name="Obille A."/>
            <person name="Becker A."/>
            <person name="Abrahante J.E."/>
            <person name="Garbe J."/>
            <person name="Badalamenti J.P."/>
            <person name="Herman A."/>
            <person name="Mangelson H."/>
            <person name="Liachko I."/>
            <person name="Sullivan S."/>
            <person name="Sone E.D."/>
            <person name="Koren S."/>
            <person name="Silverstein K.A.T."/>
            <person name="Beckman K.B."/>
            <person name="Gohl D.M."/>
        </authorList>
    </citation>
    <scope>NUCLEOTIDE SEQUENCE</scope>
    <source>
        <strain evidence="1">Duluth1</strain>
        <tissue evidence="1">Whole animal</tissue>
    </source>
</reference>
<comment type="caution">
    <text evidence="1">The sequence shown here is derived from an EMBL/GenBank/DDBJ whole genome shotgun (WGS) entry which is preliminary data.</text>
</comment>
<reference evidence="1" key="2">
    <citation type="submission" date="2020-11" db="EMBL/GenBank/DDBJ databases">
        <authorList>
            <person name="McCartney M.A."/>
            <person name="Auch B."/>
            <person name="Kono T."/>
            <person name="Mallez S."/>
            <person name="Becker A."/>
            <person name="Gohl D.M."/>
            <person name="Silverstein K.A.T."/>
            <person name="Koren S."/>
            <person name="Bechman K.B."/>
            <person name="Herman A."/>
            <person name="Abrahante J.E."/>
            <person name="Garbe J."/>
        </authorList>
    </citation>
    <scope>NUCLEOTIDE SEQUENCE</scope>
    <source>
        <strain evidence="1">Duluth1</strain>
        <tissue evidence="1">Whole animal</tissue>
    </source>
</reference>
<dbReference type="EMBL" id="JAIWYP010000012">
    <property type="protein sequence ID" value="KAH3729430.1"/>
    <property type="molecule type" value="Genomic_DNA"/>
</dbReference>
<dbReference type="GO" id="GO:0005634">
    <property type="term" value="C:nucleus"/>
    <property type="evidence" value="ECO:0007669"/>
    <property type="project" value="TreeGrafter"/>
</dbReference>
<sequence length="207" mass="23430">MDLIRCFQCGIGLQDFSPADDPMIEHYQHANACLYLEAMFGVDKPPSSEGNNSDALSELKSSQCITFEARMKSFESSNFRCLKQPEQLAEAGFYFTGVGDEVRCFSCNGRLRNWKEHDDPWTEHGRWFPSCGFARAIKGEAFIERVQQREKICATQLRICAKVILNLKKQFMSRTNDCVISSSVANQQGFDRANLTVFGLTTVFPPL</sequence>
<dbReference type="PANTHER" id="PTHR10044">
    <property type="entry name" value="INHIBITOR OF APOPTOSIS"/>
    <property type="match status" value="1"/>
</dbReference>
<dbReference type="Proteomes" id="UP000828390">
    <property type="component" value="Unassembled WGS sequence"/>
</dbReference>
<keyword evidence="2" id="KW-1185">Reference proteome</keyword>
<dbReference type="SUPFAM" id="SSF57924">
    <property type="entry name" value="Inhibitor of apoptosis (IAP) repeat"/>
    <property type="match status" value="2"/>
</dbReference>
<evidence type="ECO:0000313" key="1">
    <source>
        <dbReference type="EMBL" id="KAH3729430.1"/>
    </source>
</evidence>